<comment type="caution">
    <text evidence="2">The sequence shown here is derived from an EMBL/GenBank/DDBJ whole genome shotgun (WGS) entry which is preliminary data.</text>
</comment>
<dbReference type="AlphaFoldDB" id="A0AAJ0E2J0"/>
<dbReference type="RefSeq" id="XP_060316131.1">
    <property type="nucleotide sequence ID" value="XM_060454359.1"/>
</dbReference>
<gene>
    <name evidence="2" type="ORF">CCOS01_06189</name>
</gene>
<keyword evidence="3" id="KW-1185">Reference proteome</keyword>
<evidence type="ECO:0000256" key="1">
    <source>
        <dbReference type="SAM" id="MobiDB-lite"/>
    </source>
</evidence>
<accession>A0AAJ0E2J0</accession>
<dbReference type="EMBL" id="MOOE01000005">
    <property type="protein sequence ID" value="KAK1531086.1"/>
    <property type="molecule type" value="Genomic_DNA"/>
</dbReference>
<protein>
    <submittedName>
        <fullName evidence="2">Uncharacterized protein</fullName>
    </submittedName>
</protein>
<organism evidence="2 3">
    <name type="scientific">Colletotrichum costaricense</name>
    <dbReference type="NCBI Taxonomy" id="1209916"/>
    <lineage>
        <taxon>Eukaryota</taxon>
        <taxon>Fungi</taxon>
        <taxon>Dikarya</taxon>
        <taxon>Ascomycota</taxon>
        <taxon>Pezizomycotina</taxon>
        <taxon>Sordariomycetes</taxon>
        <taxon>Hypocreomycetidae</taxon>
        <taxon>Glomerellales</taxon>
        <taxon>Glomerellaceae</taxon>
        <taxon>Colletotrichum</taxon>
        <taxon>Colletotrichum acutatum species complex</taxon>
    </lineage>
</organism>
<dbReference type="GeneID" id="85337906"/>
<evidence type="ECO:0000313" key="3">
    <source>
        <dbReference type="Proteomes" id="UP001240678"/>
    </source>
</evidence>
<reference evidence="2 3" key="1">
    <citation type="submission" date="2016-10" db="EMBL/GenBank/DDBJ databases">
        <title>The genome sequence of Colletotrichum fioriniae PJ7.</title>
        <authorList>
            <person name="Baroncelli R."/>
        </authorList>
    </citation>
    <scope>NUCLEOTIDE SEQUENCE [LARGE SCALE GENOMIC DNA]</scope>
    <source>
        <strain evidence="2 3">IMI 309622</strain>
    </source>
</reference>
<evidence type="ECO:0000313" key="2">
    <source>
        <dbReference type="EMBL" id="KAK1531086.1"/>
    </source>
</evidence>
<proteinExistence type="predicted"/>
<sequence>DASLRHRGPFVVLVAASTKRKTLGGKVTWGVTGEGQVPQRPKARCPSVQWNLGVLWQNGLLARIPNAWGSRHMQSATCNPPLRRPSLEEHRSVFNHSQPSRFPTRRPSRNLSVVVLCRGSQEVHPSSPRTTIDEPNANVDGSQQGFSQLSNAFLPGYLSVWSN</sequence>
<feature type="region of interest" description="Disordered" evidence="1">
    <location>
        <begin position="121"/>
        <end position="144"/>
    </location>
</feature>
<dbReference type="Proteomes" id="UP001240678">
    <property type="component" value="Unassembled WGS sequence"/>
</dbReference>
<feature type="non-terminal residue" evidence="2">
    <location>
        <position position="1"/>
    </location>
</feature>
<name>A0AAJ0E2J0_9PEZI</name>